<gene>
    <name evidence="2" type="ORF">M4486_11465</name>
</gene>
<evidence type="ECO:0000313" key="2">
    <source>
        <dbReference type="EMBL" id="UQN28267.1"/>
    </source>
</evidence>
<proteinExistence type="predicted"/>
<accession>A0ABY4N3C8</accession>
<feature type="chain" id="PRO_5046132412" description="Secreted protein" evidence="1">
    <location>
        <begin position="25"/>
        <end position="112"/>
    </location>
</feature>
<sequence length="112" mass="11287">MYSLSKARTLGARVAVLAGTAVCAAGFMVGGAGTADAAGCGAAHLDKIGKQDVVVQSCPKGKKVIYTVTCGPSGRKVTTTVSAKFTANESRVTKVNCGGVGSWATGVEWKYA</sequence>
<dbReference type="Proteomes" id="UP001055868">
    <property type="component" value="Chromosome"/>
</dbReference>
<keyword evidence="1" id="KW-0732">Signal</keyword>
<name>A0ABY4N3C8_9MICO</name>
<organism evidence="2 3">
    <name type="scientific">Brachybacterium kimchii</name>
    <dbReference type="NCBI Taxonomy" id="2942909"/>
    <lineage>
        <taxon>Bacteria</taxon>
        <taxon>Bacillati</taxon>
        <taxon>Actinomycetota</taxon>
        <taxon>Actinomycetes</taxon>
        <taxon>Micrococcales</taxon>
        <taxon>Dermabacteraceae</taxon>
        <taxon>Brachybacterium</taxon>
    </lineage>
</organism>
<evidence type="ECO:0000256" key="1">
    <source>
        <dbReference type="SAM" id="SignalP"/>
    </source>
</evidence>
<dbReference type="EMBL" id="CP097218">
    <property type="protein sequence ID" value="UQN28267.1"/>
    <property type="molecule type" value="Genomic_DNA"/>
</dbReference>
<protein>
    <recommendedName>
        <fullName evidence="4">Secreted protein</fullName>
    </recommendedName>
</protein>
<keyword evidence="3" id="KW-1185">Reference proteome</keyword>
<reference evidence="2" key="1">
    <citation type="submission" date="2022-05" db="EMBL/GenBank/DDBJ databases">
        <title>Genomic analysis of Brachybacterium sp. CBA3104.</title>
        <authorList>
            <person name="Roh S.W."/>
            <person name="Kim Y.B."/>
            <person name="Kim Y."/>
        </authorList>
    </citation>
    <scope>NUCLEOTIDE SEQUENCE</scope>
    <source>
        <strain evidence="2">CBA3104</strain>
    </source>
</reference>
<evidence type="ECO:0000313" key="3">
    <source>
        <dbReference type="Proteomes" id="UP001055868"/>
    </source>
</evidence>
<feature type="signal peptide" evidence="1">
    <location>
        <begin position="1"/>
        <end position="24"/>
    </location>
</feature>
<dbReference type="RefSeq" id="WP_249477301.1">
    <property type="nucleotide sequence ID" value="NZ_CP097218.1"/>
</dbReference>
<evidence type="ECO:0008006" key="4">
    <source>
        <dbReference type="Google" id="ProtNLM"/>
    </source>
</evidence>